<evidence type="ECO:0000259" key="15">
    <source>
        <dbReference type="Pfam" id="PF02852"/>
    </source>
</evidence>
<dbReference type="Proteomes" id="UP000515909">
    <property type="component" value="Chromosome"/>
</dbReference>
<dbReference type="InterPro" id="IPR050151">
    <property type="entry name" value="Class-I_Pyr_Nuc-Dis_Oxidored"/>
</dbReference>
<dbReference type="GO" id="GO:0050660">
    <property type="term" value="F:flavin adenine dinucleotide binding"/>
    <property type="evidence" value="ECO:0007669"/>
    <property type="project" value="InterPro"/>
</dbReference>
<name>A0A7G8TEB0_9FIRM</name>
<keyword evidence="7 12" id="KW-0520">NAD</keyword>
<dbReference type="InterPro" id="IPR001100">
    <property type="entry name" value="Pyr_nuc-diS_OxRdtase"/>
</dbReference>
<dbReference type="GO" id="GO:0005737">
    <property type="term" value="C:cytoplasm"/>
    <property type="evidence" value="ECO:0007669"/>
    <property type="project" value="UniProtKB-ARBA"/>
</dbReference>
<dbReference type="AlphaFoldDB" id="A0A7G8TEB0"/>
<dbReference type="KEGG" id="cfem:HCR03_06880"/>
<feature type="binding site" evidence="12">
    <location>
        <position position="114"/>
    </location>
    <ligand>
        <name>FAD</name>
        <dbReference type="ChEBI" id="CHEBI:57692"/>
    </ligand>
</feature>
<dbReference type="Gene3D" id="3.50.50.60">
    <property type="entry name" value="FAD/NAD(P)-binding domain"/>
    <property type="match status" value="2"/>
</dbReference>
<evidence type="ECO:0000256" key="4">
    <source>
        <dbReference type="ARBA" id="ARBA00022630"/>
    </source>
</evidence>
<dbReference type="EMBL" id="CP060286">
    <property type="protein sequence ID" value="QNK41951.1"/>
    <property type="molecule type" value="Genomic_DNA"/>
</dbReference>
<feature type="disulfide bond" description="Redox-active" evidence="13">
    <location>
        <begin position="42"/>
        <end position="47"/>
    </location>
</feature>
<evidence type="ECO:0000313" key="18">
    <source>
        <dbReference type="Proteomes" id="UP000515909"/>
    </source>
</evidence>
<comment type="miscellaneous">
    <text evidence="14">The active site is a redox-active disulfide bond.</text>
</comment>
<keyword evidence="6 14" id="KW-0560">Oxidoreductase</keyword>
<evidence type="ECO:0000256" key="6">
    <source>
        <dbReference type="ARBA" id="ARBA00023002"/>
    </source>
</evidence>
<evidence type="ECO:0000256" key="2">
    <source>
        <dbReference type="ARBA" id="ARBA00012608"/>
    </source>
</evidence>
<dbReference type="InterPro" id="IPR004099">
    <property type="entry name" value="Pyr_nucl-diS_OxRdtase_dimer"/>
</dbReference>
<evidence type="ECO:0000256" key="13">
    <source>
        <dbReference type="PIRSR" id="PIRSR000350-4"/>
    </source>
</evidence>
<accession>A0A7G8TEB0</accession>
<comment type="similarity">
    <text evidence="1 14">Belongs to the class-I pyridine nucleotide-disulfide oxidoreductase family.</text>
</comment>
<keyword evidence="12" id="KW-0547">Nucleotide-binding</keyword>
<evidence type="ECO:0000256" key="10">
    <source>
        <dbReference type="ARBA" id="ARBA00049187"/>
    </source>
</evidence>
<feature type="binding site" evidence="12">
    <location>
        <position position="308"/>
    </location>
    <ligand>
        <name>FAD</name>
        <dbReference type="ChEBI" id="CHEBI:57692"/>
    </ligand>
</feature>
<gene>
    <name evidence="17" type="primary">lpdA</name>
    <name evidence="17" type="ORF">HCR03_06880</name>
</gene>
<proteinExistence type="inferred from homology"/>
<dbReference type="PROSITE" id="PS00076">
    <property type="entry name" value="PYRIDINE_REDOX_1"/>
    <property type="match status" value="1"/>
</dbReference>
<dbReference type="GO" id="GO:0006103">
    <property type="term" value="P:2-oxoglutarate metabolic process"/>
    <property type="evidence" value="ECO:0007669"/>
    <property type="project" value="TreeGrafter"/>
</dbReference>
<evidence type="ECO:0000256" key="14">
    <source>
        <dbReference type="RuleBase" id="RU003692"/>
    </source>
</evidence>
<dbReference type="InterPro" id="IPR012999">
    <property type="entry name" value="Pyr_OxRdtase_I_AS"/>
</dbReference>
<dbReference type="GO" id="GO:0004148">
    <property type="term" value="F:dihydrolipoyl dehydrogenase (NADH) activity"/>
    <property type="evidence" value="ECO:0007669"/>
    <property type="project" value="UniProtKB-EC"/>
</dbReference>
<feature type="binding site" evidence="12">
    <location>
        <begin position="179"/>
        <end position="186"/>
    </location>
    <ligand>
        <name>NAD(+)</name>
        <dbReference type="ChEBI" id="CHEBI:57540"/>
    </ligand>
</feature>
<keyword evidence="9 14" id="KW-0676">Redox-active center</keyword>
<evidence type="ECO:0000256" key="9">
    <source>
        <dbReference type="ARBA" id="ARBA00023284"/>
    </source>
</evidence>
<keyword evidence="8" id="KW-1015">Disulfide bond</keyword>
<dbReference type="PIRSF" id="PIRSF000350">
    <property type="entry name" value="Mercury_reductase_MerA"/>
    <property type="match status" value="1"/>
</dbReference>
<dbReference type="InterPro" id="IPR023753">
    <property type="entry name" value="FAD/NAD-binding_dom"/>
</dbReference>
<evidence type="ECO:0000313" key="17">
    <source>
        <dbReference type="EMBL" id="QNK41951.1"/>
    </source>
</evidence>
<evidence type="ECO:0000259" key="16">
    <source>
        <dbReference type="Pfam" id="PF07992"/>
    </source>
</evidence>
<dbReference type="PANTHER" id="PTHR22912">
    <property type="entry name" value="DISULFIDE OXIDOREDUCTASE"/>
    <property type="match status" value="1"/>
</dbReference>
<dbReference type="NCBIfam" id="TIGR01350">
    <property type="entry name" value="lipoamide_DH"/>
    <property type="match status" value="1"/>
</dbReference>
<evidence type="ECO:0000256" key="12">
    <source>
        <dbReference type="PIRSR" id="PIRSR000350-3"/>
    </source>
</evidence>
<dbReference type="PANTHER" id="PTHR22912:SF151">
    <property type="entry name" value="DIHYDROLIPOYL DEHYDROGENASE, MITOCHONDRIAL"/>
    <property type="match status" value="1"/>
</dbReference>
<feature type="active site" description="Proton acceptor" evidence="11">
    <location>
        <position position="440"/>
    </location>
</feature>
<dbReference type="FunFam" id="3.30.390.30:FF:000001">
    <property type="entry name" value="Dihydrolipoyl dehydrogenase"/>
    <property type="match status" value="1"/>
</dbReference>
<evidence type="ECO:0000256" key="1">
    <source>
        <dbReference type="ARBA" id="ARBA00007532"/>
    </source>
</evidence>
<feature type="domain" description="FAD/NAD(P)-binding" evidence="16">
    <location>
        <begin position="5"/>
        <end position="323"/>
    </location>
</feature>
<dbReference type="InterPro" id="IPR036188">
    <property type="entry name" value="FAD/NAD-bd_sf"/>
</dbReference>
<dbReference type="PRINTS" id="PR00368">
    <property type="entry name" value="FADPNR"/>
</dbReference>
<evidence type="ECO:0000256" key="3">
    <source>
        <dbReference type="ARBA" id="ARBA00016961"/>
    </source>
</evidence>
<protein>
    <recommendedName>
        <fullName evidence="3 14">Dihydrolipoyl dehydrogenase</fullName>
        <ecNumber evidence="2 14">1.8.1.4</ecNumber>
    </recommendedName>
</protein>
<dbReference type="Gene3D" id="3.30.390.30">
    <property type="match status" value="1"/>
</dbReference>
<comment type="catalytic activity">
    <reaction evidence="10 14">
        <text>N(6)-[(R)-dihydrolipoyl]-L-lysyl-[protein] + NAD(+) = N(6)-[(R)-lipoyl]-L-lysyl-[protein] + NADH + H(+)</text>
        <dbReference type="Rhea" id="RHEA:15045"/>
        <dbReference type="Rhea" id="RHEA-COMP:10474"/>
        <dbReference type="Rhea" id="RHEA-COMP:10475"/>
        <dbReference type="ChEBI" id="CHEBI:15378"/>
        <dbReference type="ChEBI" id="CHEBI:57540"/>
        <dbReference type="ChEBI" id="CHEBI:57945"/>
        <dbReference type="ChEBI" id="CHEBI:83099"/>
        <dbReference type="ChEBI" id="CHEBI:83100"/>
        <dbReference type="EC" id="1.8.1.4"/>
    </reaction>
</comment>
<keyword evidence="5 12" id="KW-0274">FAD</keyword>
<sequence length="468" mass="49133">MKKKYDLAVIGGGPAGYEAAIRAAQLGFSVALIEARDVGGTCLNRGCIPTKAILHSSGLYREAKKFSEIGLAADGLSFDFGAILRRKDQVIAELRAGIEKLLKANGVDCFEGRGFLESAEQITVTGSSGTQELRADKILLATGCAPSVPPIPGAELPGVVTSDGLLELDALPRRLVIIGGGVIGAEFATAFSDLGCEVTIVEAMPRILPTMDREISQSLSMILKKRGVRVHSSAKVEQIAGDSPLVCRFTEKETENRAEADLVLIAVGRKPATNDLFTEGLGIKTEKGFILTDGHHETSLPGVFAVGDVTGGIQLAHAASAQGIEAVEYMAQGTEPARPRAIPSCVYTSPEIACAGLCADEAKQEGIEVTVGKALTASLGKSVIERSERGFVKLVFEKQSGALIGAQLVCERATDLIAGLVQAIDRRATARELAGVIRPHPTFSEAVTEAAEDALGGAIHAMPRVRRA</sequence>
<evidence type="ECO:0000256" key="7">
    <source>
        <dbReference type="ARBA" id="ARBA00023027"/>
    </source>
</evidence>
<dbReference type="PRINTS" id="PR00411">
    <property type="entry name" value="PNDRDTASEI"/>
</dbReference>
<evidence type="ECO:0000256" key="11">
    <source>
        <dbReference type="PIRSR" id="PIRSR000350-2"/>
    </source>
</evidence>
<organism evidence="17 18">
    <name type="scientific">Caproicibacter fermentans</name>
    <dbReference type="NCBI Taxonomy" id="2576756"/>
    <lineage>
        <taxon>Bacteria</taxon>
        <taxon>Bacillati</taxon>
        <taxon>Bacillota</taxon>
        <taxon>Clostridia</taxon>
        <taxon>Eubacteriales</taxon>
        <taxon>Acutalibacteraceae</taxon>
        <taxon>Caproicibacter</taxon>
    </lineage>
</organism>
<feature type="binding site" evidence="12">
    <location>
        <position position="268"/>
    </location>
    <ligand>
        <name>NAD(+)</name>
        <dbReference type="ChEBI" id="CHEBI:57540"/>
    </ligand>
</feature>
<feature type="domain" description="Pyridine nucleotide-disulphide oxidoreductase dimerisation" evidence="15">
    <location>
        <begin position="342"/>
        <end position="451"/>
    </location>
</feature>
<feature type="binding site" evidence="12">
    <location>
        <position position="51"/>
    </location>
    <ligand>
        <name>FAD</name>
        <dbReference type="ChEBI" id="CHEBI:57692"/>
    </ligand>
</feature>
<evidence type="ECO:0000256" key="8">
    <source>
        <dbReference type="ARBA" id="ARBA00023157"/>
    </source>
</evidence>
<reference evidence="17 18" key="1">
    <citation type="submission" date="2020-08" db="EMBL/GenBank/DDBJ databases">
        <title>The isolate Caproiciproducens sp. 7D4C2 produces n-caproate at mildly acidic conditions from hexoses: genome and rBOX comparison with related strains and chain-elongating bacteria.</title>
        <authorList>
            <person name="Esquivel-Elizondo S."/>
            <person name="Bagci C."/>
            <person name="Temovska M."/>
            <person name="Jeon B.S."/>
            <person name="Bessarab I."/>
            <person name="Williams R.B.H."/>
            <person name="Huson D.H."/>
            <person name="Angenent L.T."/>
        </authorList>
    </citation>
    <scope>NUCLEOTIDE SEQUENCE [LARGE SCALE GENOMIC DNA]</scope>
    <source>
        <strain evidence="17 18">7D4C2</strain>
    </source>
</reference>
<dbReference type="EC" id="1.8.1.4" evidence="2 14"/>
<dbReference type="SUPFAM" id="SSF55424">
    <property type="entry name" value="FAD/NAD-linked reductases, dimerisation (C-terminal) domain"/>
    <property type="match status" value="1"/>
</dbReference>
<comment type="cofactor">
    <cofactor evidence="12 14">
        <name>FAD</name>
        <dbReference type="ChEBI" id="CHEBI:57692"/>
    </cofactor>
    <text evidence="12 14">Binds 1 FAD per subunit.</text>
</comment>
<evidence type="ECO:0000256" key="5">
    <source>
        <dbReference type="ARBA" id="ARBA00022827"/>
    </source>
</evidence>
<dbReference type="SUPFAM" id="SSF51905">
    <property type="entry name" value="FAD/NAD(P)-binding domain"/>
    <property type="match status" value="1"/>
</dbReference>
<dbReference type="RefSeq" id="WP_187037293.1">
    <property type="nucleotide sequence ID" value="NZ_CP060286.1"/>
</dbReference>
<keyword evidence="4 14" id="KW-0285">Flavoprotein</keyword>
<dbReference type="InterPro" id="IPR016156">
    <property type="entry name" value="FAD/NAD-linked_Rdtase_dimer_sf"/>
</dbReference>
<dbReference type="Pfam" id="PF02852">
    <property type="entry name" value="Pyr_redox_dim"/>
    <property type="match status" value="1"/>
</dbReference>
<feature type="binding site" evidence="12">
    <location>
        <position position="202"/>
    </location>
    <ligand>
        <name>NAD(+)</name>
        <dbReference type="ChEBI" id="CHEBI:57540"/>
    </ligand>
</feature>
<dbReference type="InterPro" id="IPR006258">
    <property type="entry name" value="Lipoamide_DH"/>
</dbReference>
<dbReference type="Pfam" id="PF07992">
    <property type="entry name" value="Pyr_redox_2"/>
    <property type="match status" value="1"/>
</dbReference>